<dbReference type="HOGENOM" id="CLU_021152_4_2_11"/>
<dbReference type="Gene3D" id="3.40.50.1100">
    <property type="match status" value="2"/>
</dbReference>
<name>C7MAL6_BRAFD</name>
<dbReference type="CDD" id="cd01562">
    <property type="entry name" value="Thr-dehyd"/>
    <property type="match status" value="1"/>
</dbReference>
<dbReference type="InterPro" id="IPR011820">
    <property type="entry name" value="IlvA"/>
</dbReference>
<keyword evidence="7 12" id="KW-0412">Isoleucine biosynthesis</keyword>
<dbReference type="FunFam" id="3.40.50.1100:FF:000005">
    <property type="entry name" value="Threonine dehydratase catabolic"/>
    <property type="match status" value="1"/>
</dbReference>
<dbReference type="FunFam" id="3.40.1020.10:FF:000002">
    <property type="entry name" value="L-threonine dehydratase"/>
    <property type="match status" value="1"/>
</dbReference>
<evidence type="ECO:0000256" key="1">
    <source>
        <dbReference type="ARBA" id="ARBA00001274"/>
    </source>
</evidence>
<sequence>MTDAMELPVRAPEVEAAAERLAPVLRRTPLQHSERLSELAGAPVWLKREDLQSVRSYKLRGAHLFLDSLSQAAREAGVVAASAGNHAQGVAQACRTLGIQGRIYVPGTTPRQKRERITAIGGDLVELVLIGDTFDDAAEAAADDADRTGATQVPPFDHPVIMAGQGTVALEAAEQLRSEHGRELGTMVVPVGGGGLLGGCGAWLRERSPATRIIGVEPAGAVSMSAAVRAGRPVTLHEMDRFVDGAAVRRVGAAPLRMVKAIAPELVAVDEGAVCTQMLDLYQVEGIIAEPAGALAATAVAAGTIEHLGRAGADAPDPEEETGDIVVVVSGGNNDVSRYNEIVERSLVHEGLKHYFLVTFPQEPGALRRFLDRVLGPNDDIVLFDYIKRNNREEGPALVGLEIGDREDLEPLMARMAASNMEIERVDPENPIYRYLT</sequence>
<dbReference type="NCBIfam" id="TIGR02079">
    <property type="entry name" value="THD1"/>
    <property type="match status" value="1"/>
</dbReference>
<keyword evidence="15" id="KW-1185">Reference proteome</keyword>
<comment type="function">
    <text evidence="11 12">Catalyzes the anaerobic formation of alpha-ketobutyrate and ammonia from threonine in a two-step reaction. The first step involved a dehydration of threonine and a production of enamine intermediates (aminocrotonate), which tautomerizes to its imine form (iminobutyrate). Both intermediates are unstable and short-lived. The second step is the nonenzymatic hydrolysis of the enamine/imine intermediates to form 2-ketobutyrate and free ammonia. In the low water environment of the cell, the second step is accelerated by RidA.</text>
</comment>
<organism evidence="14 15">
    <name type="scientific">Brachybacterium faecium (strain ATCC 43885 / DSM 4810 / JCM 11609 / LMG 19847 / NBRC 14762 / NCIMB 9860 / 6-10)</name>
    <dbReference type="NCBI Taxonomy" id="446465"/>
    <lineage>
        <taxon>Bacteria</taxon>
        <taxon>Bacillati</taxon>
        <taxon>Actinomycetota</taxon>
        <taxon>Actinomycetes</taxon>
        <taxon>Micrococcales</taxon>
        <taxon>Dermabacteraceae</taxon>
        <taxon>Brachybacterium</taxon>
    </lineage>
</organism>
<keyword evidence="6 12" id="KW-0028">Amino-acid biosynthesis</keyword>
<proteinExistence type="inferred from homology"/>
<dbReference type="SUPFAM" id="SSF53686">
    <property type="entry name" value="Tryptophan synthase beta subunit-like PLP-dependent enzymes"/>
    <property type="match status" value="1"/>
</dbReference>
<dbReference type="GO" id="GO:0003941">
    <property type="term" value="F:L-serine ammonia-lyase activity"/>
    <property type="evidence" value="ECO:0007669"/>
    <property type="project" value="TreeGrafter"/>
</dbReference>
<reference evidence="14 15" key="1">
    <citation type="journal article" date="2009" name="Stand. Genomic Sci.">
        <title>Complete genome sequence of Brachybacterium faecium type strain (Schefferle 6-10).</title>
        <authorList>
            <person name="Lapidus A."/>
            <person name="Pukall R."/>
            <person name="Labuttii K."/>
            <person name="Copeland A."/>
            <person name="Del Rio T.G."/>
            <person name="Nolan M."/>
            <person name="Chen F."/>
            <person name="Lucas S."/>
            <person name="Tice H."/>
            <person name="Cheng J.F."/>
            <person name="Bruce D."/>
            <person name="Goodwin L."/>
            <person name="Pitluck S."/>
            <person name="Rohde M."/>
            <person name="Goker M."/>
            <person name="Pati A."/>
            <person name="Ivanova N."/>
            <person name="Mavrommatis K."/>
            <person name="Chen A."/>
            <person name="Palaniappan K."/>
            <person name="D'haeseleer P."/>
            <person name="Chain P."/>
            <person name="Bristow J."/>
            <person name="Eisen J.A."/>
            <person name="Markowitz V."/>
            <person name="Hugenholtz P."/>
            <person name="Kyrpides N.C."/>
            <person name="Klenk H.P."/>
        </authorList>
    </citation>
    <scope>NUCLEOTIDE SEQUENCE [LARGE SCALE GENOMIC DNA]</scope>
    <source>
        <strain evidence="15">ATCC 43885 / DSM 4810 / JCM 11609 / LMG 19847 / NBRC 14762 / NCIMB 9860 / 6-10</strain>
    </source>
</reference>
<dbReference type="GO" id="GO:0006567">
    <property type="term" value="P:L-threonine catabolic process"/>
    <property type="evidence" value="ECO:0007669"/>
    <property type="project" value="TreeGrafter"/>
</dbReference>
<evidence type="ECO:0000256" key="9">
    <source>
        <dbReference type="ARBA" id="ARBA00023239"/>
    </source>
</evidence>
<evidence type="ECO:0000313" key="15">
    <source>
        <dbReference type="Proteomes" id="UP000001919"/>
    </source>
</evidence>
<dbReference type="InterPro" id="IPR038110">
    <property type="entry name" value="TD_ACT-like_sf"/>
</dbReference>
<keyword evidence="9 12" id="KW-0456">Lyase</keyword>
<evidence type="ECO:0000256" key="12">
    <source>
        <dbReference type="RuleBase" id="RU362012"/>
    </source>
</evidence>
<evidence type="ECO:0000256" key="3">
    <source>
        <dbReference type="ARBA" id="ARBA00004810"/>
    </source>
</evidence>
<evidence type="ECO:0000256" key="11">
    <source>
        <dbReference type="ARBA" id="ARBA00025527"/>
    </source>
</evidence>
<gene>
    <name evidence="12" type="primary">ilvA</name>
    <name evidence="14" type="ordered locus">Bfae_09210</name>
</gene>
<dbReference type="PANTHER" id="PTHR48078">
    <property type="entry name" value="THREONINE DEHYDRATASE, MITOCHONDRIAL-RELATED"/>
    <property type="match status" value="1"/>
</dbReference>
<dbReference type="EMBL" id="CP001643">
    <property type="protein sequence ID" value="ACU84774.1"/>
    <property type="molecule type" value="Genomic_DNA"/>
</dbReference>
<dbReference type="InterPro" id="IPR050147">
    <property type="entry name" value="Ser/Thr_Dehydratase"/>
</dbReference>
<evidence type="ECO:0000256" key="8">
    <source>
        <dbReference type="ARBA" id="ARBA00022898"/>
    </source>
</evidence>
<dbReference type="GO" id="GO:0006565">
    <property type="term" value="P:L-serine catabolic process"/>
    <property type="evidence" value="ECO:0007669"/>
    <property type="project" value="TreeGrafter"/>
</dbReference>
<comment type="cofactor">
    <cofactor evidence="2 12">
        <name>pyridoxal 5'-phosphate</name>
        <dbReference type="ChEBI" id="CHEBI:597326"/>
    </cofactor>
</comment>
<dbReference type="GO" id="GO:0004794">
    <property type="term" value="F:threonine deaminase activity"/>
    <property type="evidence" value="ECO:0007669"/>
    <property type="project" value="UniProtKB-UniRule"/>
</dbReference>
<dbReference type="Pfam" id="PF00291">
    <property type="entry name" value="PALP"/>
    <property type="match status" value="1"/>
</dbReference>
<feature type="domain" description="ACT-like" evidence="13">
    <location>
        <begin position="354"/>
        <end position="428"/>
    </location>
</feature>
<evidence type="ECO:0000256" key="7">
    <source>
        <dbReference type="ARBA" id="ARBA00022624"/>
    </source>
</evidence>
<evidence type="ECO:0000256" key="2">
    <source>
        <dbReference type="ARBA" id="ARBA00001933"/>
    </source>
</evidence>
<dbReference type="KEGG" id="bfa:Bfae_09210"/>
<comment type="catalytic activity">
    <reaction evidence="1 12">
        <text>L-threonine = 2-oxobutanoate + NH4(+)</text>
        <dbReference type="Rhea" id="RHEA:22108"/>
        <dbReference type="ChEBI" id="CHEBI:16763"/>
        <dbReference type="ChEBI" id="CHEBI:28938"/>
        <dbReference type="ChEBI" id="CHEBI:57926"/>
        <dbReference type="EC" id="4.3.1.19"/>
    </reaction>
</comment>
<dbReference type="OrthoDB" id="9811476at2"/>
<protein>
    <recommendedName>
        <fullName evidence="12">L-threonine dehydratase</fullName>
        <ecNumber evidence="12">4.3.1.19</ecNumber>
    </recommendedName>
    <alternativeName>
        <fullName evidence="12">Threonine deaminase</fullName>
    </alternativeName>
</protein>
<dbReference type="UniPathway" id="UPA00047">
    <property type="reaction ID" value="UER00054"/>
</dbReference>
<evidence type="ECO:0000256" key="10">
    <source>
        <dbReference type="ARBA" id="ARBA00023304"/>
    </source>
</evidence>
<comment type="subunit">
    <text evidence="5 12">Homotetramer.</text>
</comment>
<dbReference type="PATRIC" id="fig|446465.5.peg.919"/>
<dbReference type="eggNOG" id="COG1171">
    <property type="taxonomic scope" value="Bacteria"/>
</dbReference>
<evidence type="ECO:0000259" key="13">
    <source>
        <dbReference type="PROSITE" id="PS51672"/>
    </source>
</evidence>
<evidence type="ECO:0000256" key="6">
    <source>
        <dbReference type="ARBA" id="ARBA00022605"/>
    </source>
</evidence>
<dbReference type="STRING" id="446465.Bfae_09210"/>
<dbReference type="AlphaFoldDB" id="C7MAL6"/>
<dbReference type="GO" id="GO:0009097">
    <property type="term" value="P:isoleucine biosynthetic process"/>
    <property type="evidence" value="ECO:0007669"/>
    <property type="project" value="UniProtKB-UniRule"/>
</dbReference>
<evidence type="ECO:0000256" key="5">
    <source>
        <dbReference type="ARBA" id="ARBA00011881"/>
    </source>
</evidence>
<dbReference type="InterPro" id="IPR001926">
    <property type="entry name" value="TrpB-like_PALP"/>
</dbReference>
<dbReference type="EC" id="4.3.1.19" evidence="12"/>
<dbReference type="NCBIfam" id="NF006390">
    <property type="entry name" value="PRK08639.1"/>
    <property type="match status" value="1"/>
</dbReference>
<dbReference type="PROSITE" id="PS51672">
    <property type="entry name" value="ACT_LIKE"/>
    <property type="match status" value="1"/>
</dbReference>
<dbReference type="PANTHER" id="PTHR48078:SF11">
    <property type="entry name" value="THREONINE DEHYDRATASE, MITOCHONDRIAL"/>
    <property type="match status" value="1"/>
</dbReference>
<evidence type="ECO:0000313" key="14">
    <source>
        <dbReference type="EMBL" id="ACU84774.1"/>
    </source>
</evidence>
<keyword evidence="8 12" id="KW-0663">Pyridoxal phosphate</keyword>
<keyword evidence="10 12" id="KW-0100">Branched-chain amino acid biosynthesis</keyword>
<dbReference type="Proteomes" id="UP000001919">
    <property type="component" value="Chromosome"/>
</dbReference>
<comment type="pathway">
    <text evidence="3 12">Amino-acid biosynthesis; L-isoleucine biosynthesis; 2-oxobutanoate from L-threonine: step 1/1.</text>
</comment>
<accession>C7MAL6</accession>
<evidence type="ECO:0000256" key="4">
    <source>
        <dbReference type="ARBA" id="ARBA00010869"/>
    </source>
</evidence>
<dbReference type="PROSITE" id="PS00165">
    <property type="entry name" value="DEHYDRATASE_SER_THR"/>
    <property type="match status" value="1"/>
</dbReference>
<dbReference type="GO" id="GO:0030170">
    <property type="term" value="F:pyridoxal phosphate binding"/>
    <property type="evidence" value="ECO:0007669"/>
    <property type="project" value="InterPro"/>
</dbReference>
<dbReference type="Pfam" id="PF00585">
    <property type="entry name" value="Thr_dehydrat_C"/>
    <property type="match status" value="1"/>
</dbReference>
<dbReference type="Gene3D" id="3.40.1020.10">
    <property type="entry name" value="Biosynthetic Threonine Deaminase, Domain 3"/>
    <property type="match status" value="1"/>
</dbReference>
<dbReference type="InterPro" id="IPR000634">
    <property type="entry name" value="Ser/Thr_deHydtase_PyrdxlP-BS"/>
</dbReference>
<dbReference type="InterPro" id="IPR001721">
    <property type="entry name" value="TD_ACT-like"/>
</dbReference>
<comment type="similarity">
    <text evidence="4 12">Belongs to the serine/threonine dehydratase family.</text>
</comment>
<dbReference type="InterPro" id="IPR036052">
    <property type="entry name" value="TrpB-like_PALP_sf"/>
</dbReference>